<proteinExistence type="predicted"/>
<evidence type="ECO:0000256" key="5">
    <source>
        <dbReference type="ARBA" id="ARBA00023242"/>
    </source>
</evidence>
<dbReference type="PANTHER" id="PTHR31744">
    <property type="entry name" value="PROTEIN CUP-SHAPED COTYLEDON 2-RELATED"/>
    <property type="match status" value="1"/>
</dbReference>
<comment type="caution">
    <text evidence="8">The sequence shown here is derived from an EMBL/GenBank/DDBJ whole genome shotgun (WGS) entry which is preliminary data.</text>
</comment>
<keyword evidence="5" id="KW-0539">Nucleus</keyword>
<name>A0AAN9PY86_CLITE</name>
<feature type="domain" description="NAC" evidence="7">
    <location>
        <begin position="6"/>
        <end position="156"/>
    </location>
</feature>
<dbReference type="GO" id="GO:0006355">
    <property type="term" value="P:regulation of DNA-templated transcription"/>
    <property type="evidence" value="ECO:0007669"/>
    <property type="project" value="InterPro"/>
</dbReference>
<sequence>MAETTLIPGFRFHPTDVELIQYFLKRRVLGKKFPFDVIAELDIYKYAPSDLPDKSLLKSGDLEWYFFCPRGKKYSTGGRMNRATESGYWKTTGKDRSIEYNNRVVGMIKTLVFHSGRAPKGDRTDWVMHEFRLEDKILADKGIPQDSYVICKVFQKEGPGPRNGAQYGRPFDEKEWDSEEEIDCAQSVSVAAVPTPVPIEPSTNDSFVANDIHPFPSGCTGLTSVSCVSELTPSCPTQPSAPKDQVDDEILSLLDRFNKDDDSLVVNQNDGTEKIDDPGQANNADGAPYSDPNEIFGNLGDLDSWVGLGEDDFFCGQKNECTTSQMHYTGDVGVFDLQDDYLELIDLRGDIP</sequence>
<dbReference type="Proteomes" id="UP001359559">
    <property type="component" value="Unassembled WGS sequence"/>
</dbReference>
<organism evidence="8 9">
    <name type="scientific">Clitoria ternatea</name>
    <name type="common">Butterfly pea</name>
    <dbReference type="NCBI Taxonomy" id="43366"/>
    <lineage>
        <taxon>Eukaryota</taxon>
        <taxon>Viridiplantae</taxon>
        <taxon>Streptophyta</taxon>
        <taxon>Embryophyta</taxon>
        <taxon>Tracheophyta</taxon>
        <taxon>Spermatophyta</taxon>
        <taxon>Magnoliopsida</taxon>
        <taxon>eudicotyledons</taxon>
        <taxon>Gunneridae</taxon>
        <taxon>Pentapetalae</taxon>
        <taxon>rosids</taxon>
        <taxon>fabids</taxon>
        <taxon>Fabales</taxon>
        <taxon>Fabaceae</taxon>
        <taxon>Papilionoideae</taxon>
        <taxon>50 kb inversion clade</taxon>
        <taxon>NPAAA clade</taxon>
        <taxon>indigoferoid/millettioid clade</taxon>
        <taxon>Phaseoleae</taxon>
        <taxon>Clitoria</taxon>
    </lineage>
</organism>
<evidence type="ECO:0000256" key="4">
    <source>
        <dbReference type="ARBA" id="ARBA00023163"/>
    </source>
</evidence>
<evidence type="ECO:0000313" key="9">
    <source>
        <dbReference type="Proteomes" id="UP001359559"/>
    </source>
</evidence>
<keyword evidence="2" id="KW-0805">Transcription regulation</keyword>
<dbReference type="GO" id="GO:0003677">
    <property type="term" value="F:DNA binding"/>
    <property type="evidence" value="ECO:0007669"/>
    <property type="project" value="UniProtKB-KW"/>
</dbReference>
<dbReference type="Pfam" id="PF02365">
    <property type="entry name" value="NAM"/>
    <property type="match status" value="1"/>
</dbReference>
<evidence type="ECO:0000256" key="6">
    <source>
        <dbReference type="SAM" id="MobiDB-lite"/>
    </source>
</evidence>
<evidence type="ECO:0000256" key="2">
    <source>
        <dbReference type="ARBA" id="ARBA00023015"/>
    </source>
</evidence>
<keyword evidence="3" id="KW-0238">DNA-binding</keyword>
<reference evidence="8 9" key="1">
    <citation type="submission" date="2024-01" db="EMBL/GenBank/DDBJ databases">
        <title>The genomes of 5 underutilized Papilionoideae crops provide insights into root nodulation and disease resistance.</title>
        <authorList>
            <person name="Yuan L."/>
        </authorList>
    </citation>
    <scope>NUCLEOTIDE SEQUENCE [LARGE SCALE GENOMIC DNA]</scope>
    <source>
        <strain evidence="8">LY-2023</strain>
        <tissue evidence="8">Leaf</tissue>
    </source>
</reference>
<dbReference type="FunFam" id="2.170.150.80:FF:000002">
    <property type="entry name" value="Nac domain-containing protein 86"/>
    <property type="match status" value="1"/>
</dbReference>
<dbReference type="InterPro" id="IPR003441">
    <property type="entry name" value="NAC-dom"/>
</dbReference>
<keyword evidence="9" id="KW-1185">Reference proteome</keyword>
<evidence type="ECO:0000259" key="7">
    <source>
        <dbReference type="PROSITE" id="PS51005"/>
    </source>
</evidence>
<dbReference type="Gene3D" id="2.170.150.80">
    <property type="entry name" value="NAC domain"/>
    <property type="match status" value="1"/>
</dbReference>
<dbReference type="PANTHER" id="PTHR31744:SF210">
    <property type="entry name" value="NAC DOMAIN-CONTAINING PROTEIN 86-LIKE"/>
    <property type="match status" value="1"/>
</dbReference>
<feature type="region of interest" description="Disordered" evidence="6">
    <location>
        <begin position="264"/>
        <end position="288"/>
    </location>
</feature>
<evidence type="ECO:0000256" key="3">
    <source>
        <dbReference type="ARBA" id="ARBA00023125"/>
    </source>
</evidence>
<gene>
    <name evidence="8" type="ORF">RJT34_00796</name>
</gene>
<keyword evidence="4" id="KW-0804">Transcription</keyword>
<dbReference type="InterPro" id="IPR036093">
    <property type="entry name" value="NAC_dom_sf"/>
</dbReference>
<dbReference type="PROSITE" id="PS51005">
    <property type="entry name" value="NAC"/>
    <property type="match status" value="1"/>
</dbReference>
<protein>
    <recommendedName>
        <fullName evidence="7">NAC domain-containing protein</fullName>
    </recommendedName>
</protein>
<evidence type="ECO:0000313" key="8">
    <source>
        <dbReference type="EMBL" id="KAK7316955.1"/>
    </source>
</evidence>
<evidence type="ECO:0000256" key="1">
    <source>
        <dbReference type="ARBA" id="ARBA00004123"/>
    </source>
</evidence>
<comment type="subcellular location">
    <subcellularLocation>
        <location evidence="1">Nucleus</location>
    </subcellularLocation>
</comment>
<accession>A0AAN9PY86</accession>
<dbReference type="EMBL" id="JAYKXN010000001">
    <property type="protein sequence ID" value="KAK7316955.1"/>
    <property type="molecule type" value="Genomic_DNA"/>
</dbReference>
<dbReference type="GO" id="GO:0005634">
    <property type="term" value="C:nucleus"/>
    <property type="evidence" value="ECO:0007669"/>
    <property type="project" value="UniProtKB-SubCell"/>
</dbReference>
<dbReference type="SUPFAM" id="SSF101941">
    <property type="entry name" value="NAC domain"/>
    <property type="match status" value="1"/>
</dbReference>
<dbReference type="AlphaFoldDB" id="A0AAN9PY86"/>